<name>W8XA58_CASD6</name>
<keyword evidence="2" id="KW-1185">Reference proteome</keyword>
<organism evidence="1 2">
    <name type="scientific">Castellaniella defragrans (strain DSM 12143 / CCUG 39792 / 65Phen)</name>
    <name type="common">Alcaligenes defragrans</name>
    <dbReference type="NCBI Taxonomy" id="1437824"/>
    <lineage>
        <taxon>Bacteria</taxon>
        <taxon>Pseudomonadati</taxon>
        <taxon>Pseudomonadota</taxon>
        <taxon>Betaproteobacteria</taxon>
        <taxon>Burkholderiales</taxon>
        <taxon>Alcaligenaceae</taxon>
        <taxon>Castellaniella</taxon>
    </lineage>
</organism>
<dbReference type="AlphaFoldDB" id="W8XA58"/>
<sequence>MFQGVASRAAHARSGDGWAMGPAEIILVKIGRRCRAGRGVPGGAARAGRQTKRPC</sequence>
<dbReference type="STRING" id="1437824.BN940_17846"/>
<dbReference type="EMBL" id="HG916765">
    <property type="protein sequence ID" value="CDM26000.1"/>
    <property type="molecule type" value="Genomic_DNA"/>
</dbReference>
<dbReference type="Proteomes" id="UP000019805">
    <property type="component" value="Chromosome"/>
</dbReference>
<evidence type="ECO:0000313" key="2">
    <source>
        <dbReference type="Proteomes" id="UP000019805"/>
    </source>
</evidence>
<accession>W8XA58</accession>
<dbReference type="HOGENOM" id="CLU_3023605_0_0_4"/>
<proteinExistence type="predicted"/>
<protein>
    <submittedName>
        <fullName evidence="1">Uncharacterized protein</fullName>
    </submittedName>
</protein>
<evidence type="ECO:0000313" key="1">
    <source>
        <dbReference type="EMBL" id="CDM26000.1"/>
    </source>
</evidence>
<dbReference type="KEGG" id="cdn:BN940_17846"/>
<gene>
    <name evidence="1" type="ORF">BN940_17846</name>
</gene>
<reference evidence="1 2" key="1">
    <citation type="journal article" date="2014" name="BMC Microbiol.">
        <title>The oxygen-independent metabolism of cyclic monoterpenes in Castellaniella defragrans 65Phen.</title>
        <authorList>
            <person name="Petasch J."/>
            <person name="Disch E.M."/>
            <person name="Markert S."/>
            <person name="Becher D."/>
            <person name="Schweder T."/>
            <person name="Huttel B."/>
            <person name="Reinhardt R."/>
            <person name="Harder J."/>
        </authorList>
    </citation>
    <scope>NUCLEOTIDE SEQUENCE [LARGE SCALE GENOMIC DNA]</scope>
    <source>
        <strain evidence="1">65Phen</strain>
    </source>
</reference>